<dbReference type="RefSeq" id="WP_004802895.1">
    <property type="nucleotide sequence ID" value="NZ_KB446648.1"/>
</dbReference>
<name>M2Q2S6_9FIRM</name>
<reference evidence="2 3" key="1">
    <citation type="submission" date="2013-02" db="EMBL/GenBank/DDBJ databases">
        <title>The Genome Sequence of Lactobacillus catenaformis F0143.</title>
        <authorList>
            <consortium name="The Broad Institute Genome Sequencing Platform"/>
            <person name="Earl A."/>
            <person name="Ward D."/>
            <person name="Feldgarden M."/>
            <person name="Gevers D."/>
            <person name="Izard J."/>
            <person name="Blanton J.M."/>
            <person name="Mathney J."/>
            <person name="Dewhirst F.E."/>
            <person name="Young S.K."/>
            <person name="Zeng Q."/>
            <person name="Gargeya S."/>
            <person name="Fitzgerald M."/>
            <person name="Haas B."/>
            <person name="Abouelleil A."/>
            <person name="Alvarado L."/>
            <person name="Arachchi H.M."/>
            <person name="Berlin A."/>
            <person name="Chapman S.B."/>
            <person name="Gearin G."/>
            <person name="Goldberg J."/>
            <person name="Griggs A."/>
            <person name="Gujja S."/>
            <person name="Hansen M."/>
            <person name="Heiman D."/>
            <person name="Howarth C."/>
            <person name="Larimer J."/>
            <person name="Lui A."/>
            <person name="MacDonald P.J.P."/>
            <person name="McCowen C."/>
            <person name="Montmayeur A."/>
            <person name="Murphy C."/>
            <person name="Neiman D."/>
            <person name="Pearson M."/>
            <person name="Priest M."/>
            <person name="Roberts A."/>
            <person name="Saif S."/>
            <person name="Shea T."/>
            <person name="Sisk P."/>
            <person name="Stolte C."/>
            <person name="Sykes S."/>
            <person name="Wortman J."/>
            <person name="Nusbaum C."/>
            <person name="Birren B."/>
        </authorList>
    </citation>
    <scope>NUCLEOTIDE SEQUENCE [LARGE SCALE GENOMIC DNA]</scope>
    <source>
        <strain evidence="2 3">OT 569</strain>
    </source>
</reference>
<keyword evidence="1" id="KW-0472">Membrane</keyword>
<feature type="transmembrane region" description="Helical" evidence="1">
    <location>
        <begin position="84"/>
        <end position="107"/>
    </location>
</feature>
<keyword evidence="3" id="KW-1185">Reference proteome</keyword>
<dbReference type="eggNOG" id="ENOG5032TB5">
    <property type="taxonomic scope" value="Bacteria"/>
</dbReference>
<keyword evidence="1" id="KW-0812">Transmembrane</keyword>
<dbReference type="EMBL" id="AGEJ01000018">
    <property type="protein sequence ID" value="EMD16541.1"/>
    <property type="molecule type" value="Genomic_DNA"/>
</dbReference>
<evidence type="ECO:0008006" key="4">
    <source>
        <dbReference type="Google" id="ProtNLM"/>
    </source>
</evidence>
<evidence type="ECO:0000256" key="1">
    <source>
        <dbReference type="SAM" id="Phobius"/>
    </source>
</evidence>
<evidence type="ECO:0000313" key="3">
    <source>
        <dbReference type="Proteomes" id="UP000011758"/>
    </source>
</evidence>
<dbReference type="Proteomes" id="UP000011758">
    <property type="component" value="Unassembled WGS sequence"/>
</dbReference>
<evidence type="ECO:0000313" key="2">
    <source>
        <dbReference type="EMBL" id="EMD16541.1"/>
    </source>
</evidence>
<dbReference type="STRING" id="999415.HMPREF9943_01095"/>
<feature type="transmembrane region" description="Helical" evidence="1">
    <location>
        <begin position="6"/>
        <end position="31"/>
    </location>
</feature>
<keyword evidence="1" id="KW-1133">Transmembrane helix</keyword>
<protein>
    <recommendedName>
        <fullName evidence="4">DUF5673 domain-containing protein</fullName>
    </recommendedName>
</protein>
<gene>
    <name evidence="2" type="ORF">HMPREF9943_01095</name>
</gene>
<sequence length="164" mass="19372">MKKTFGIVFAFILGIMFIYLTYTILNILVTLIREKKKDKTLIFCFSLKGKIFYIVITVLYFVMIGLGVYMFINGLKNNDVLVWLNGIVLPTLYTLLFSMQLANIVLIGKKHMMVGRLAIDYRKMKKVDFNYHNEMTFVFSQHNYKFSTRWLDIPILRRAITRRS</sequence>
<accession>M2Q2S6</accession>
<dbReference type="BioCyc" id="ECAT999415-HMP:GTTI-1121-MONOMER"/>
<proteinExistence type="predicted"/>
<dbReference type="AlphaFoldDB" id="M2Q2S6"/>
<comment type="caution">
    <text evidence="2">The sequence shown here is derived from an EMBL/GenBank/DDBJ whole genome shotgun (WGS) entry which is preliminary data.</text>
</comment>
<feature type="transmembrane region" description="Helical" evidence="1">
    <location>
        <begin position="51"/>
        <end position="72"/>
    </location>
</feature>
<dbReference type="OrthoDB" id="1649242at2"/>
<organism evidence="2 3">
    <name type="scientific">Eggerthia catenaformis OT 569 = DSM 20559</name>
    <dbReference type="NCBI Taxonomy" id="999415"/>
    <lineage>
        <taxon>Bacteria</taxon>
        <taxon>Bacillati</taxon>
        <taxon>Bacillota</taxon>
        <taxon>Erysipelotrichia</taxon>
        <taxon>Erysipelotrichales</taxon>
        <taxon>Coprobacillaceae</taxon>
        <taxon>Eggerthia</taxon>
    </lineage>
</organism>